<dbReference type="PANTHER" id="PTHR45866">
    <property type="entry name" value="DNA GYRASE/TOPOISOMERASE SUBUNIT B"/>
    <property type="match status" value="1"/>
</dbReference>
<dbReference type="GO" id="GO:0003677">
    <property type="term" value="F:DNA binding"/>
    <property type="evidence" value="ECO:0007669"/>
    <property type="project" value="InterPro"/>
</dbReference>
<protein>
    <recommendedName>
        <fullName evidence="3">DNA topoisomerase (ATP-hydrolyzing)</fullName>
        <ecNumber evidence="3">5.6.2.2</ecNumber>
    </recommendedName>
</protein>
<dbReference type="GO" id="GO:0006265">
    <property type="term" value="P:DNA topological change"/>
    <property type="evidence" value="ECO:0007669"/>
    <property type="project" value="InterPro"/>
</dbReference>
<evidence type="ECO:0000256" key="1">
    <source>
        <dbReference type="ARBA" id="ARBA00000185"/>
    </source>
</evidence>
<dbReference type="SMART" id="SM00387">
    <property type="entry name" value="HATPase_c"/>
    <property type="match status" value="1"/>
</dbReference>
<proteinExistence type="predicted"/>
<dbReference type="InterPro" id="IPR013760">
    <property type="entry name" value="Topo_IIA-like_dom_sf"/>
</dbReference>
<dbReference type="InterPro" id="IPR013506">
    <property type="entry name" value="Topo_IIA_bsu_dom2"/>
</dbReference>
<sequence length="799" mass="91040">MKIPNNSHLSKEMTANIKDYSKKIKSLESFAKSVRKNPGQYLSSTGNEGQLNAIREVFQNATDELNRRVSPCDKVWIEFYEDSLRTVVMDNGRGIPEEDIVRVFSREHTSTNYEKHEGEYPSGLHGVGSKCTNAVSSRFTVTTYRLGKAYQIEFSEGEPLKKYGTGKKGPDGKEIFMPKEIKYPAGAQGTVVDFEPDFSIMGRITLTSKDIYRLVSNIVPLLKPGAEVFYTGYLKDGTVFKDHLVNKDGVLTYLINKTDKPMIKPIIFGYDTGRMKVEVAMTYVANVNAGPDVMTFANTSPVNTQLSTPSIGYFKGVCDFFKGYMNKIFLANSKKKLEVNNTDVLTGLVGIVAAAHMDVMFDGQAKNVCKTEELTPFVRDITFKALQDWSKKNPDDLQKLCNFLKDVATARTKADKEKINISKKYKTNTISGTPKGFVKAEKKDHLELFIVEGLSAASPCQTSRNEYQAIFPIRGKMPNAFSKSREEFLKNEEVQSILAILGCGYGKNFDISNCKYDKVIILADADYDGFHIRTLILKFLLVYCRPLIEEGRVYAVLSPLYHVDKGTKKWKYFIDKDDFTQYVRDEFVKANKVVHQKTKKEFTKSEISSLIINNNNYDFYVERIANNYMIDPILLEDLLLLRNEAFNKFSEFKKLISKKYKYLKIEKKGDVVLLNGLVNGINGDREHTIIFNEQLLNACAVLISYLDKSEKRYILNGHKIGLYQLISTFRKSEPKNIERAKGLGSLNDIEIGESTLDPRNRKLLRYTTEDITREIEEMRQVNDDKFTLIKDIDISQYEF</sequence>
<dbReference type="Pfam" id="PF02518">
    <property type="entry name" value="HATPase_c"/>
    <property type="match status" value="1"/>
</dbReference>
<dbReference type="InterPro" id="IPR003594">
    <property type="entry name" value="HATPase_dom"/>
</dbReference>
<comment type="cofactor">
    <cofactor evidence="2">
        <name>Mg(2+)</name>
        <dbReference type="ChEBI" id="CHEBI:18420"/>
    </cofactor>
</comment>
<dbReference type="SUPFAM" id="SSF55874">
    <property type="entry name" value="ATPase domain of HSP90 chaperone/DNA topoisomerase II/histidine kinase"/>
    <property type="match status" value="1"/>
</dbReference>
<dbReference type="PANTHER" id="PTHR45866:SF4">
    <property type="entry name" value="DNA TOPOISOMERASE 4 SUBUNIT B"/>
    <property type="match status" value="1"/>
</dbReference>
<dbReference type="Gene3D" id="3.30.565.10">
    <property type="entry name" value="Histidine kinase-like ATPase, C-terminal domain"/>
    <property type="match status" value="1"/>
</dbReference>
<dbReference type="InterPro" id="IPR014721">
    <property type="entry name" value="Ribsml_uS5_D2-typ_fold_subgr"/>
</dbReference>
<dbReference type="InterPro" id="IPR001241">
    <property type="entry name" value="Topo_IIA"/>
</dbReference>
<dbReference type="InterPro" id="IPR020568">
    <property type="entry name" value="Ribosomal_Su5_D2-typ_SF"/>
</dbReference>
<dbReference type="InterPro" id="IPR013759">
    <property type="entry name" value="Topo_IIA_B_C"/>
</dbReference>
<dbReference type="EMBL" id="BK032823">
    <property type="protein sequence ID" value="DAF62243.1"/>
    <property type="molecule type" value="Genomic_DNA"/>
</dbReference>
<dbReference type="InterPro" id="IPR036890">
    <property type="entry name" value="HATPase_C_sf"/>
</dbReference>
<evidence type="ECO:0000256" key="3">
    <source>
        <dbReference type="ARBA" id="ARBA00012895"/>
    </source>
</evidence>
<accession>A0A8S5TGS7</accession>
<evidence type="ECO:0000259" key="5">
    <source>
        <dbReference type="PROSITE" id="PS50880"/>
    </source>
</evidence>
<dbReference type="InterPro" id="IPR006171">
    <property type="entry name" value="TOPRIM_dom"/>
</dbReference>
<organism evidence="6">
    <name type="scientific">Myoviridae sp. ctIty1</name>
    <dbReference type="NCBI Taxonomy" id="2827673"/>
    <lineage>
        <taxon>Viruses</taxon>
        <taxon>Duplodnaviria</taxon>
        <taxon>Heunggongvirae</taxon>
        <taxon>Uroviricota</taxon>
        <taxon>Caudoviricetes</taxon>
    </lineage>
</organism>
<feature type="domain" description="Toprim" evidence="5">
    <location>
        <begin position="446"/>
        <end position="559"/>
    </location>
</feature>
<dbReference type="SMART" id="SM00433">
    <property type="entry name" value="TOP2c"/>
    <property type="match status" value="1"/>
</dbReference>
<dbReference type="PROSITE" id="PS50880">
    <property type="entry name" value="TOPRIM"/>
    <property type="match status" value="1"/>
</dbReference>
<dbReference type="CDD" id="cd01030">
    <property type="entry name" value="TOPRIM_TopoIIA_like"/>
    <property type="match status" value="1"/>
</dbReference>
<comment type="catalytic activity">
    <reaction evidence="1">
        <text>ATP-dependent breakage, passage and rejoining of double-stranded DNA.</text>
        <dbReference type="EC" id="5.6.2.2"/>
    </reaction>
</comment>
<keyword evidence="4" id="KW-0413">Isomerase</keyword>
<dbReference type="GO" id="GO:0003918">
    <property type="term" value="F:DNA topoisomerase type II (double strand cut, ATP-hydrolyzing) activity"/>
    <property type="evidence" value="ECO:0007669"/>
    <property type="project" value="UniProtKB-EC"/>
</dbReference>
<dbReference type="GO" id="GO:0005524">
    <property type="term" value="F:ATP binding"/>
    <property type="evidence" value="ECO:0007669"/>
    <property type="project" value="InterPro"/>
</dbReference>
<dbReference type="SUPFAM" id="SSF54211">
    <property type="entry name" value="Ribosomal protein S5 domain 2-like"/>
    <property type="match status" value="1"/>
</dbReference>
<dbReference type="Pfam" id="PF01751">
    <property type="entry name" value="Toprim"/>
    <property type="match status" value="1"/>
</dbReference>
<dbReference type="Gene3D" id="3.30.230.10">
    <property type="match status" value="1"/>
</dbReference>
<evidence type="ECO:0000313" key="6">
    <source>
        <dbReference type="EMBL" id="DAF62243.1"/>
    </source>
</evidence>
<dbReference type="PRINTS" id="PR00418">
    <property type="entry name" value="TPI2FAMILY"/>
</dbReference>
<dbReference type="SUPFAM" id="SSF56719">
    <property type="entry name" value="Type II DNA topoisomerase"/>
    <property type="match status" value="1"/>
</dbReference>
<reference evidence="6" key="1">
    <citation type="journal article" date="2021" name="Proc. Natl. Acad. Sci. U.S.A.">
        <title>A Catalog of Tens of Thousands of Viruses from Human Metagenomes Reveals Hidden Associations with Chronic Diseases.</title>
        <authorList>
            <person name="Tisza M.J."/>
            <person name="Buck C.B."/>
        </authorList>
    </citation>
    <scope>NUCLEOTIDE SEQUENCE</scope>
    <source>
        <strain evidence="6">CtIty1</strain>
    </source>
</reference>
<dbReference type="Gene3D" id="3.40.50.670">
    <property type="match status" value="2"/>
</dbReference>
<dbReference type="Pfam" id="PF00204">
    <property type="entry name" value="DNA_gyraseB"/>
    <property type="match status" value="1"/>
</dbReference>
<evidence type="ECO:0000256" key="2">
    <source>
        <dbReference type="ARBA" id="ARBA00001946"/>
    </source>
</evidence>
<evidence type="ECO:0000256" key="4">
    <source>
        <dbReference type="ARBA" id="ARBA00023235"/>
    </source>
</evidence>
<name>A0A8S5TGS7_9CAUD</name>
<dbReference type="EC" id="5.6.2.2" evidence="3"/>